<dbReference type="InterPro" id="IPR036020">
    <property type="entry name" value="WW_dom_sf"/>
</dbReference>
<dbReference type="InterPro" id="IPR053233">
    <property type="entry name" value="ABRA-related"/>
</dbReference>
<proteinExistence type="predicted"/>
<evidence type="ECO:0000313" key="3">
    <source>
        <dbReference type="Proteomes" id="UP000051952"/>
    </source>
</evidence>
<dbReference type="OrthoDB" id="6344460at2759"/>
<feature type="compositionally biased region" description="Basic and acidic residues" evidence="1">
    <location>
        <begin position="107"/>
        <end position="132"/>
    </location>
</feature>
<evidence type="ECO:0008006" key="4">
    <source>
        <dbReference type="Google" id="ProtNLM"/>
    </source>
</evidence>
<accession>A0A0S4J305</accession>
<dbReference type="AlphaFoldDB" id="A0A0S4J305"/>
<dbReference type="Proteomes" id="UP000051952">
    <property type="component" value="Unassembled WGS sequence"/>
</dbReference>
<feature type="compositionally biased region" description="Low complexity" evidence="1">
    <location>
        <begin position="95"/>
        <end position="106"/>
    </location>
</feature>
<feature type="non-terminal residue" evidence="2">
    <location>
        <position position="369"/>
    </location>
</feature>
<organism evidence="2 3">
    <name type="scientific">Bodo saltans</name>
    <name type="common">Flagellated protozoan</name>
    <dbReference type="NCBI Taxonomy" id="75058"/>
    <lineage>
        <taxon>Eukaryota</taxon>
        <taxon>Discoba</taxon>
        <taxon>Euglenozoa</taxon>
        <taxon>Kinetoplastea</taxon>
        <taxon>Metakinetoplastina</taxon>
        <taxon>Eubodonida</taxon>
        <taxon>Bodonidae</taxon>
        <taxon>Bodo</taxon>
    </lineage>
</organism>
<feature type="region of interest" description="Disordered" evidence="1">
    <location>
        <begin position="71"/>
        <end position="194"/>
    </location>
</feature>
<dbReference type="PANTHER" id="PTHR21715:SF0">
    <property type="entry name" value="RH04127P"/>
    <property type="match status" value="1"/>
</dbReference>
<feature type="region of interest" description="Disordered" evidence="1">
    <location>
        <begin position="337"/>
        <end position="369"/>
    </location>
</feature>
<reference evidence="3" key="1">
    <citation type="submission" date="2015-09" db="EMBL/GenBank/DDBJ databases">
        <authorList>
            <consortium name="Pathogen Informatics"/>
        </authorList>
    </citation>
    <scope>NUCLEOTIDE SEQUENCE [LARGE SCALE GENOMIC DNA]</scope>
    <source>
        <strain evidence="3">Lake Konstanz</strain>
    </source>
</reference>
<sequence length="369" mass="41119">MQKEIRDYAEYIGLNLDTFPELSWIAEEGLHSPIPKDWVVVKNGQGGHYFQHTASGATQSDHPMDEHYRRVGEREMSRVNAERKRESDLAEEKATAAAEAQQQLIREQQRRLQEQQRKQEELRRQQQQRLEEQLSGATYNQQQQQHLYNSDGTPSRDAMRARVTAAQRARNETDDIMESSTPPPPLTRGGDRAVTTPSHSIYEELSPAQPPRSEIRRTDIKSLGNTFDQEGKQIVTPTSRKTAVAARRSTGQIDEPSAPTITKADNNTDTHRNLRFWGYLVLGCLLLHSVVSNTVLNSQLMSSAPPGGGGGVSEPTADALAQILRQSAKNRIFIVKPLPREEVPPSEAVEPLAAEATTTSAPSKQQSTT</sequence>
<feature type="compositionally biased region" description="Basic and acidic residues" evidence="1">
    <location>
        <begin position="71"/>
        <end position="94"/>
    </location>
</feature>
<name>A0A0S4J305_BODSA</name>
<feature type="compositionally biased region" description="Polar residues" evidence="1">
    <location>
        <begin position="135"/>
        <end position="153"/>
    </location>
</feature>
<gene>
    <name evidence="2" type="ORF">BSAL_90275</name>
</gene>
<dbReference type="VEuPathDB" id="TriTrypDB:BSAL_90275"/>
<dbReference type="EMBL" id="CYKH01001178">
    <property type="protein sequence ID" value="CUG85631.1"/>
    <property type="molecule type" value="Genomic_DNA"/>
</dbReference>
<dbReference type="SUPFAM" id="SSF51045">
    <property type="entry name" value="WW domain"/>
    <property type="match status" value="1"/>
</dbReference>
<evidence type="ECO:0000313" key="2">
    <source>
        <dbReference type="EMBL" id="CUG85631.1"/>
    </source>
</evidence>
<feature type="region of interest" description="Disordered" evidence="1">
    <location>
        <begin position="236"/>
        <end position="266"/>
    </location>
</feature>
<keyword evidence="3" id="KW-1185">Reference proteome</keyword>
<dbReference type="Gene3D" id="3.30.1470.10">
    <property type="entry name" value="Photosystem I PsaD, reaction center subunit II"/>
    <property type="match status" value="1"/>
</dbReference>
<feature type="compositionally biased region" description="Polar residues" evidence="1">
    <location>
        <begin position="356"/>
        <end position="369"/>
    </location>
</feature>
<evidence type="ECO:0000256" key="1">
    <source>
        <dbReference type="SAM" id="MobiDB-lite"/>
    </source>
</evidence>
<protein>
    <recommendedName>
        <fullName evidence="4">WW domain-containing protein</fullName>
    </recommendedName>
</protein>
<dbReference type="PANTHER" id="PTHR21715">
    <property type="entry name" value="RH04127P"/>
    <property type="match status" value="1"/>
</dbReference>